<evidence type="ECO:0000313" key="1">
    <source>
        <dbReference type="EMBL" id="KAI4389294.1"/>
    </source>
</evidence>
<evidence type="ECO:0000313" key="2">
    <source>
        <dbReference type="Proteomes" id="UP001057402"/>
    </source>
</evidence>
<proteinExistence type="predicted"/>
<dbReference type="Proteomes" id="UP001057402">
    <property type="component" value="Chromosome 1"/>
</dbReference>
<accession>A0ACB9SDN5</accession>
<reference evidence="2" key="1">
    <citation type="journal article" date="2023" name="Front. Plant Sci.">
        <title>Chromosomal-level genome assembly of Melastoma candidum provides insights into trichome evolution.</title>
        <authorList>
            <person name="Zhong Y."/>
            <person name="Wu W."/>
            <person name="Sun C."/>
            <person name="Zou P."/>
            <person name="Liu Y."/>
            <person name="Dai S."/>
            <person name="Zhou R."/>
        </authorList>
    </citation>
    <scope>NUCLEOTIDE SEQUENCE [LARGE SCALE GENOMIC DNA]</scope>
</reference>
<protein>
    <submittedName>
        <fullName evidence="1">Uncharacterized protein</fullName>
    </submittedName>
</protein>
<gene>
    <name evidence="1" type="ORF">MLD38_001533</name>
</gene>
<keyword evidence="2" id="KW-1185">Reference proteome</keyword>
<comment type="caution">
    <text evidence="1">The sequence shown here is derived from an EMBL/GenBank/DDBJ whole genome shotgun (WGS) entry which is preliminary data.</text>
</comment>
<name>A0ACB9SDN5_9MYRT</name>
<organism evidence="1 2">
    <name type="scientific">Melastoma candidum</name>
    <dbReference type="NCBI Taxonomy" id="119954"/>
    <lineage>
        <taxon>Eukaryota</taxon>
        <taxon>Viridiplantae</taxon>
        <taxon>Streptophyta</taxon>
        <taxon>Embryophyta</taxon>
        <taxon>Tracheophyta</taxon>
        <taxon>Spermatophyta</taxon>
        <taxon>Magnoliopsida</taxon>
        <taxon>eudicotyledons</taxon>
        <taxon>Gunneridae</taxon>
        <taxon>Pentapetalae</taxon>
        <taxon>rosids</taxon>
        <taxon>malvids</taxon>
        <taxon>Myrtales</taxon>
        <taxon>Melastomataceae</taxon>
        <taxon>Melastomatoideae</taxon>
        <taxon>Melastomateae</taxon>
        <taxon>Melastoma</taxon>
    </lineage>
</organism>
<dbReference type="EMBL" id="CM042880">
    <property type="protein sequence ID" value="KAI4389294.1"/>
    <property type="molecule type" value="Genomic_DNA"/>
</dbReference>
<sequence>MNNVAKANEALNSIQIPFTVREVNADDNFLTTISAADLEPPWPRLQTSTRTAQRLIAQGMGLKLPSTSFGSRELRKQEEARKNRIVRRQKLKDDAWGED</sequence>